<dbReference type="InterPro" id="IPR036388">
    <property type="entry name" value="WH-like_DNA-bd_sf"/>
</dbReference>
<evidence type="ECO:0000313" key="4">
    <source>
        <dbReference type="EMBL" id="TSP14217.1"/>
    </source>
</evidence>
<reference evidence="4 6" key="1">
    <citation type="submission" date="2019-05" db="EMBL/GenBank/DDBJ databases">
        <title>Whole genome sequence analysis of Cupriavidus campinensis S14E4C strain.</title>
        <authorList>
            <person name="Abbaszade G."/>
            <person name="Szabo A."/>
            <person name="Toumi M."/>
            <person name="Toth E."/>
        </authorList>
    </citation>
    <scope>NUCLEOTIDE SEQUENCE [LARGE SCALE GENOMIC DNA]</scope>
    <source>
        <strain evidence="4 6">S14E4C</strain>
    </source>
</reference>
<dbReference type="EMBL" id="VCIZ01000001">
    <property type="protein sequence ID" value="TSP14217.1"/>
    <property type="molecule type" value="Genomic_DNA"/>
</dbReference>
<dbReference type="SUPFAM" id="SSF88659">
    <property type="entry name" value="Sigma3 and sigma4 domains of RNA polymerase sigma factors"/>
    <property type="match status" value="1"/>
</dbReference>
<dbReference type="InterPro" id="IPR014303">
    <property type="entry name" value="RNA_pol_sigma-70_ECF"/>
</dbReference>
<dbReference type="InterPro" id="IPR032710">
    <property type="entry name" value="NTF2-like_dom_sf"/>
</dbReference>
<evidence type="ECO:0000313" key="5">
    <source>
        <dbReference type="EMBL" id="URF05747.1"/>
    </source>
</evidence>
<dbReference type="Gene3D" id="1.10.1740.10">
    <property type="match status" value="1"/>
</dbReference>
<dbReference type="InterPro" id="IPR052704">
    <property type="entry name" value="ECF_Sigma-70_Domain"/>
</dbReference>
<evidence type="ECO:0000313" key="6">
    <source>
        <dbReference type="Proteomes" id="UP000318943"/>
    </source>
</evidence>
<evidence type="ECO:0000313" key="7">
    <source>
        <dbReference type="Proteomes" id="UP001056132"/>
    </source>
</evidence>
<evidence type="ECO:0000256" key="1">
    <source>
        <dbReference type="ARBA" id="ARBA00011344"/>
    </source>
</evidence>
<dbReference type="PANTHER" id="PTHR30173:SF36">
    <property type="entry name" value="ECF RNA POLYMERASE SIGMA FACTOR SIGJ"/>
    <property type="match status" value="1"/>
</dbReference>
<dbReference type="AlphaFoldDB" id="A0AAE9I1H6"/>
<dbReference type="NCBIfam" id="NF007214">
    <property type="entry name" value="PRK09636.1"/>
    <property type="match status" value="1"/>
</dbReference>
<name>A0AAE9I1H6_9BURK</name>
<evidence type="ECO:0000259" key="2">
    <source>
        <dbReference type="Pfam" id="PF04542"/>
    </source>
</evidence>
<reference evidence="5" key="3">
    <citation type="submission" date="2022-05" db="EMBL/GenBank/DDBJ databases">
        <authorList>
            <person name="Kunte H.-J."/>
        </authorList>
    </citation>
    <scope>NUCLEOTIDE SEQUENCE</scope>
    <source>
        <strain evidence="5">G5</strain>
    </source>
</reference>
<dbReference type="GO" id="GO:0006352">
    <property type="term" value="P:DNA-templated transcription initiation"/>
    <property type="evidence" value="ECO:0007669"/>
    <property type="project" value="InterPro"/>
</dbReference>
<dbReference type="InterPro" id="IPR013325">
    <property type="entry name" value="RNA_pol_sigma_r2"/>
</dbReference>
<dbReference type="GO" id="GO:0016987">
    <property type="term" value="F:sigma factor activity"/>
    <property type="evidence" value="ECO:0007669"/>
    <property type="project" value="InterPro"/>
</dbReference>
<dbReference type="Gene3D" id="3.10.450.50">
    <property type="match status" value="1"/>
</dbReference>
<accession>A0AAE9I1H6</accession>
<dbReference type="RefSeq" id="WP_144195211.1">
    <property type="nucleotide sequence ID" value="NZ_CAJPVH010000074.1"/>
</dbReference>
<reference evidence="5" key="2">
    <citation type="journal article" date="2022" name="Microbiol. Resour. Announc.">
        <title>Genome Sequence of Cupriavidus campinensis Strain G5, a Member of a Bacterial Consortium Capable of Polyethylene Degradation.</title>
        <authorList>
            <person name="Schneider B."/>
            <person name="Pfeiffer F."/>
            <person name="Dyall-Smith M."/>
            <person name="Kunte H.J."/>
        </authorList>
    </citation>
    <scope>NUCLEOTIDE SEQUENCE</scope>
    <source>
        <strain evidence="5">G5</strain>
    </source>
</reference>
<dbReference type="InterPro" id="IPR013249">
    <property type="entry name" value="RNA_pol_sigma70_r4_t2"/>
</dbReference>
<dbReference type="Proteomes" id="UP001056132">
    <property type="component" value="Chromosome 1"/>
</dbReference>
<dbReference type="NCBIfam" id="TIGR02937">
    <property type="entry name" value="sigma70-ECF"/>
    <property type="match status" value="1"/>
</dbReference>
<proteinExistence type="predicted"/>
<dbReference type="InterPro" id="IPR013324">
    <property type="entry name" value="RNA_pol_sigma_r3/r4-like"/>
</dbReference>
<organism evidence="5 7">
    <name type="scientific">Cupriavidus campinensis</name>
    <dbReference type="NCBI Taxonomy" id="151783"/>
    <lineage>
        <taxon>Bacteria</taxon>
        <taxon>Pseudomonadati</taxon>
        <taxon>Pseudomonadota</taxon>
        <taxon>Betaproteobacteria</taxon>
        <taxon>Burkholderiales</taxon>
        <taxon>Burkholderiaceae</taxon>
        <taxon>Cupriavidus</taxon>
    </lineage>
</organism>
<keyword evidence="6" id="KW-1185">Reference proteome</keyword>
<protein>
    <submittedName>
        <fullName evidence="5">RNA polymerase sigma-70 factor</fullName>
    </submittedName>
</protein>
<dbReference type="Pfam" id="PF04542">
    <property type="entry name" value="Sigma70_r2"/>
    <property type="match status" value="1"/>
</dbReference>
<gene>
    <name evidence="4" type="ORF">FGG12_00700</name>
    <name evidence="5" type="ORF">M5D45_08120</name>
</gene>
<dbReference type="Proteomes" id="UP000318943">
    <property type="component" value="Unassembled WGS sequence"/>
</dbReference>
<feature type="domain" description="RNA polymerase sigma factor 70 region 4 type 2" evidence="3">
    <location>
        <begin position="107"/>
        <end position="158"/>
    </location>
</feature>
<dbReference type="EMBL" id="CP097330">
    <property type="protein sequence ID" value="URF05747.1"/>
    <property type="molecule type" value="Genomic_DNA"/>
</dbReference>
<evidence type="ECO:0000259" key="3">
    <source>
        <dbReference type="Pfam" id="PF08281"/>
    </source>
</evidence>
<dbReference type="InterPro" id="IPR007627">
    <property type="entry name" value="RNA_pol_sigma70_r2"/>
</dbReference>
<dbReference type="PANTHER" id="PTHR30173">
    <property type="entry name" value="SIGMA 19 FACTOR"/>
    <property type="match status" value="1"/>
</dbReference>
<dbReference type="InterPro" id="IPR014284">
    <property type="entry name" value="RNA_pol_sigma-70_dom"/>
</dbReference>
<feature type="domain" description="RNA polymerase sigma-70 region 2" evidence="2">
    <location>
        <begin position="8"/>
        <end position="71"/>
    </location>
</feature>
<comment type="subunit">
    <text evidence="1">Interacts transiently with the RNA polymerase catalytic core formed by RpoA, RpoB, RpoC and RpoZ (2 alpha, 1 beta, 1 beta' and 1 omega subunit) to form the RNA polymerase holoenzyme that can initiate transcription.</text>
</comment>
<dbReference type="Pfam" id="PF08281">
    <property type="entry name" value="Sigma70_r4_2"/>
    <property type="match status" value="1"/>
</dbReference>
<dbReference type="SUPFAM" id="SSF54427">
    <property type="entry name" value="NTF2-like"/>
    <property type="match status" value="1"/>
</dbReference>
<dbReference type="NCBIfam" id="TIGR02957">
    <property type="entry name" value="SigX4"/>
    <property type="match status" value="1"/>
</dbReference>
<sequence length="295" mass="33050">MDDTTATFHKLRPRLHGIAYRMLGAVAEAEDVVQDAWLRWHTADQTDIDNAEAWLVSVTTRIAIDRLRAAKTQREHYSGIWLPEPLITDSPDTPEAITERADDISVAFLLLLERLTPEARAAFLLREVFDNDYDEVARVIGKSEATCRQLVSRAKTQLRDDRPRFTVSPDTHRHMVQAFAHAMQGGDFAGIQALLADDATLAGDGGGKVQTFPKPLEGARRIAQLFYATRLKYPGEGLRVQLVLLNGEWALLRYFDGALESAQTFVVEGDRIARIHVQRNPDKLARIAEYFGGEA</sequence>
<dbReference type="GO" id="GO:0003677">
    <property type="term" value="F:DNA binding"/>
    <property type="evidence" value="ECO:0007669"/>
    <property type="project" value="InterPro"/>
</dbReference>
<dbReference type="Gene3D" id="1.10.10.10">
    <property type="entry name" value="Winged helix-like DNA-binding domain superfamily/Winged helix DNA-binding domain"/>
    <property type="match status" value="1"/>
</dbReference>
<dbReference type="KEGG" id="ccam:M5D45_08120"/>
<dbReference type="SUPFAM" id="SSF88946">
    <property type="entry name" value="Sigma2 domain of RNA polymerase sigma factors"/>
    <property type="match status" value="1"/>
</dbReference>